<dbReference type="STRING" id="644352.J3NIU3"/>
<dbReference type="Pfam" id="PF12796">
    <property type="entry name" value="Ank_2"/>
    <property type="match status" value="1"/>
</dbReference>
<feature type="region of interest" description="Disordered" evidence="2">
    <location>
        <begin position="471"/>
        <end position="528"/>
    </location>
</feature>
<dbReference type="InterPro" id="IPR036770">
    <property type="entry name" value="Ankyrin_rpt-contain_sf"/>
</dbReference>
<dbReference type="RefSeq" id="XP_009217202.1">
    <property type="nucleotide sequence ID" value="XM_009218938.1"/>
</dbReference>
<keyword evidence="6" id="KW-1185">Reference proteome</keyword>
<dbReference type="VEuPathDB" id="FungiDB:GGTG_01177"/>
<dbReference type="PROSITE" id="PS50297">
    <property type="entry name" value="ANK_REP_REGION"/>
    <property type="match status" value="1"/>
</dbReference>
<reference evidence="6" key="1">
    <citation type="submission" date="2010-07" db="EMBL/GenBank/DDBJ databases">
        <title>The genome sequence of Gaeumannomyces graminis var. tritici strain R3-111a-1.</title>
        <authorList>
            <consortium name="The Broad Institute Genome Sequencing Platform"/>
            <person name="Ma L.-J."/>
            <person name="Dead R."/>
            <person name="Young S."/>
            <person name="Zeng Q."/>
            <person name="Koehrsen M."/>
            <person name="Alvarado L."/>
            <person name="Berlin A."/>
            <person name="Chapman S.B."/>
            <person name="Chen Z."/>
            <person name="Freedman E."/>
            <person name="Gellesch M."/>
            <person name="Goldberg J."/>
            <person name="Griggs A."/>
            <person name="Gujja S."/>
            <person name="Heilman E.R."/>
            <person name="Heiman D."/>
            <person name="Hepburn T."/>
            <person name="Howarth C."/>
            <person name="Jen D."/>
            <person name="Larson L."/>
            <person name="Mehta T."/>
            <person name="Neiman D."/>
            <person name="Pearson M."/>
            <person name="Roberts A."/>
            <person name="Saif S."/>
            <person name="Shea T."/>
            <person name="Shenoy N."/>
            <person name="Sisk P."/>
            <person name="Stolte C."/>
            <person name="Sykes S."/>
            <person name="Walk T."/>
            <person name="White J."/>
            <person name="Yandava C."/>
            <person name="Haas B."/>
            <person name="Nusbaum C."/>
            <person name="Birren B."/>
        </authorList>
    </citation>
    <scope>NUCLEOTIDE SEQUENCE [LARGE SCALE GENOMIC DNA]</scope>
    <source>
        <strain evidence="6">R3-111a-1</strain>
    </source>
</reference>
<reference evidence="4" key="2">
    <citation type="submission" date="2010-07" db="EMBL/GenBank/DDBJ databases">
        <authorList>
            <consortium name="The Broad Institute Genome Sequencing Platform"/>
            <consortium name="Broad Institute Genome Sequencing Center for Infectious Disease"/>
            <person name="Ma L.-J."/>
            <person name="Dead R."/>
            <person name="Young S."/>
            <person name="Zeng Q."/>
            <person name="Koehrsen M."/>
            <person name="Alvarado L."/>
            <person name="Berlin A."/>
            <person name="Chapman S.B."/>
            <person name="Chen Z."/>
            <person name="Freedman E."/>
            <person name="Gellesch M."/>
            <person name="Goldberg J."/>
            <person name="Griggs A."/>
            <person name="Gujja S."/>
            <person name="Heilman E.R."/>
            <person name="Heiman D."/>
            <person name="Hepburn T."/>
            <person name="Howarth C."/>
            <person name="Jen D."/>
            <person name="Larson L."/>
            <person name="Mehta T."/>
            <person name="Neiman D."/>
            <person name="Pearson M."/>
            <person name="Roberts A."/>
            <person name="Saif S."/>
            <person name="Shea T."/>
            <person name="Shenoy N."/>
            <person name="Sisk P."/>
            <person name="Stolte C."/>
            <person name="Sykes S."/>
            <person name="Walk T."/>
            <person name="White J."/>
            <person name="Yandava C."/>
            <person name="Haas B."/>
            <person name="Nusbaum C."/>
            <person name="Birren B."/>
        </authorList>
    </citation>
    <scope>NUCLEOTIDE SEQUENCE</scope>
    <source>
        <strain evidence="4">R3-111a-1</strain>
    </source>
</reference>
<dbReference type="PROSITE" id="PS50088">
    <property type="entry name" value="ANK_REPEAT"/>
    <property type="match status" value="1"/>
</dbReference>
<organism evidence="4">
    <name type="scientific">Gaeumannomyces tritici (strain R3-111a-1)</name>
    <name type="common">Wheat and barley take-all root rot fungus</name>
    <name type="synonym">Gaeumannomyces graminis var. tritici</name>
    <dbReference type="NCBI Taxonomy" id="644352"/>
    <lineage>
        <taxon>Eukaryota</taxon>
        <taxon>Fungi</taxon>
        <taxon>Dikarya</taxon>
        <taxon>Ascomycota</taxon>
        <taxon>Pezizomycotina</taxon>
        <taxon>Sordariomycetes</taxon>
        <taxon>Sordariomycetidae</taxon>
        <taxon>Magnaporthales</taxon>
        <taxon>Magnaporthaceae</taxon>
        <taxon>Gaeumannomyces</taxon>
    </lineage>
</organism>
<dbReference type="EMBL" id="GL385395">
    <property type="protein sequence ID" value="EJT81193.1"/>
    <property type="molecule type" value="Genomic_DNA"/>
</dbReference>
<reference evidence="4" key="3">
    <citation type="submission" date="2010-09" db="EMBL/GenBank/DDBJ databases">
        <title>Annotation of Gaeumannomyces graminis var. tritici R3-111a-1.</title>
        <authorList>
            <consortium name="The Broad Institute Genome Sequencing Platform"/>
            <person name="Ma L.-J."/>
            <person name="Dead R."/>
            <person name="Young S.K."/>
            <person name="Zeng Q."/>
            <person name="Gargeya S."/>
            <person name="Fitzgerald M."/>
            <person name="Haas B."/>
            <person name="Abouelleil A."/>
            <person name="Alvarado L."/>
            <person name="Arachchi H.M."/>
            <person name="Berlin A."/>
            <person name="Brown A."/>
            <person name="Chapman S.B."/>
            <person name="Chen Z."/>
            <person name="Dunbar C."/>
            <person name="Freedman E."/>
            <person name="Gearin G."/>
            <person name="Gellesch M."/>
            <person name="Goldberg J."/>
            <person name="Griggs A."/>
            <person name="Gujja S."/>
            <person name="Heiman D."/>
            <person name="Howarth C."/>
            <person name="Larson L."/>
            <person name="Lui A."/>
            <person name="MacDonald P.J.P."/>
            <person name="Mehta T."/>
            <person name="Montmayeur A."/>
            <person name="Murphy C."/>
            <person name="Neiman D."/>
            <person name="Pearson M."/>
            <person name="Priest M."/>
            <person name="Roberts A."/>
            <person name="Saif S."/>
            <person name="Shea T."/>
            <person name="Shenoy N."/>
            <person name="Sisk P."/>
            <person name="Stolte C."/>
            <person name="Sykes S."/>
            <person name="Yandava C."/>
            <person name="Wortman J."/>
            <person name="Nusbaum C."/>
            <person name="Birren B."/>
        </authorList>
    </citation>
    <scope>NUCLEOTIDE SEQUENCE</scope>
    <source>
        <strain evidence="4">R3-111a-1</strain>
    </source>
</reference>
<dbReference type="SUPFAM" id="SSF48403">
    <property type="entry name" value="Ankyrin repeat"/>
    <property type="match status" value="1"/>
</dbReference>
<evidence type="ECO:0000313" key="5">
    <source>
        <dbReference type="EnsemblFungi" id="EJT81193"/>
    </source>
</evidence>
<dbReference type="HOGENOM" id="CLU_430867_0_0_1"/>
<evidence type="ECO:0000313" key="4">
    <source>
        <dbReference type="EMBL" id="EJT81193.1"/>
    </source>
</evidence>
<feature type="compositionally biased region" description="Basic and acidic residues" evidence="2">
    <location>
        <begin position="377"/>
        <end position="401"/>
    </location>
</feature>
<dbReference type="InterPro" id="IPR002110">
    <property type="entry name" value="Ankyrin_rpt"/>
</dbReference>
<dbReference type="Proteomes" id="UP000006039">
    <property type="component" value="Unassembled WGS sequence"/>
</dbReference>
<proteinExistence type="predicted"/>
<evidence type="ECO:0000256" key="2">
    <source>
        <dbReference type="SAM" id="MobiDB-lite"/>
    </source>
</evidence>
<dbReference type="EnsemblFungi" id="EJT81193">
    <property type="protein sequence ID" value="EJT81193"/>
    <property type="gene ID" value="GGTG_01177"/>
</dbReference>
<dbReference type="AlphaFoldDB" id="J3NIU3"/>
<dbReference type="InterPro" id="IPR057517">
    <property type="entry name" value="SsdA-like_C"/>
</dbReference>
<keyword evidence="1" id="KW-0040">ANK repeat</keyword>
<evidence type="ECO:0000259" key="3">
    <source>
        <dbReference type="Pfam" id="PF24120"/>
    </source>
</evidence>
<evidence type="ECO:0000256" key="1">
    <source>
        <dbReference type="PROSITE-ProRule" id="PRU00023"/>
    </source>
</evidence>
<feature type="region of interest" description="Disordered" evidence="2">
    <location>
        <begin position="370"/>
        <end position="437"/>
    </location>
</feature>
<reference evidence="5" key="4">
    <citation type="journal article" date="2015" name="G3 (Bethesda)">
        <title>Genome sequences of three phytopathogenic species of the Magnaporthaceae family of fungi.</title>
        <authorList>
            <person name="Okagaki L.H."/>
            <person name="Nunes C.C."/>
            <person name="Sailsbery J."/>
            <person name="Clay B."/>
            <person name="Brown D."/>
            <person name="John T."/>
            <person name="Oh Y."/>
            <person name="Young N."/>
            <person name="Fitzgerald M."/>
            <person name="Haas B.J."/>
            <person name="Zeng Q."/>
            <person name="Young S."/>
            <person name="Adiconis X."/>
            <person name="Fan L."/>
            <person name="Levin J.Z."/>
            <person name="Mitchell T.K."/>
            <person name="Okubara P.A."/>
            <person name="Farman M.L."/>
            <person name="Kohn L.M."/>
            <person name="Birren B."/>
            <person name="Ma L.-J."/>
            <person name="Dean R.A."/>
        </authorList>
    </citation>
    <scope>NUCLEOTIDE SEQUENCE</scope>
    <source>
        <strain evidence="5">R3-111a-1</strain>
    </source>
</reference>
<sequence length="546" mass="61133">MAENSATSQAAWRAYRRRELRLETIHHAVIRGDLGRVRQLLSADPKVTEARAGDGSTPLMLAALFQRKRAVQLLMKHKANTAAKDSKGKTAMQHCLMNSYTANKWRLYSEVSGCRIRGCKKSDYKWIVAALKYQNRHQHLPQPIIHISYKSHEIRFFASVGEGKRGCLVQSSSRRHGLPDHLLEFNYTSADGRSRHFKCIQEFIQPAGVDFQKRLTVGFLAVGKQLQLLKMAISGWSEQTEDLRILDGAVSTRLVKAFGAAAGLALHKHQYDKPGGNDMGDGYWCSSHVEKRLALYHVVQVAREHLGRDLDLELQSGDMGWLRELREANLTHEDRDATILLGNVPCNNCHSFIEELNDLTGMQIHVLPIRPLAEDEPAPRKRDEDEDERLRIKQPENDEKATSSGEEEAEPQNTRTTTECTRRAAKGSNPNKPTFGNLFKAVTKEEFSELQKRSHPGVSSRNAGIRRYSQARAEARSGRGVSRMGRANSGREIRGSRYPGGRRGRGRGQGPRSAIGRGLVDNGVAQSSRTSLSNLEQFRYQAPGTA</sequence>
<evidence type="ECO:0000313" key="6">
    <source>
        <dbReference type="Proteomes" id="UP000006039"/>
    </source>
</evidence>
<reference evidence="5" key="5">
    <citation type="submission" date="2018-04" db="UniProtKB">
        <authorList>
            <consortium name="EnsemblFungi"/>
        </authorList>
    </citation>
    <scope>IDENTIFICATION</scope>
    <source>
        <strain evidence="5">R3-111a-1</strain>
    </source>
</reference>
<dbReference type="Gene3D" id="1.25.40.20">
    <property type="entry name" value="Ankyrin repeat-containing domain"/>
    <property type="match status" value="1"/>
</dbReference>
<accession>J3NIU3</accession>
<feature type="domain" description="Single-strand DNA deaminase toxin A-like C-terminal" evidence="3">
    <location>
        <begin position="232"/>
        <end position="294"/>
    </location>
</feature>
<dbReference type="Pfam" id="PF24120">
    <property type="entry name" value="SsdA_C"/>
    <property type="match status" value="1"/>
</dbReference>
<dbReference type="OrthoDB" id="433924at2759"/>
<dbReference type="SMART" id="SM00248">
    <property type="entry name" value="ANK"/>
    <property type="match status" value="2"/>
</dbReference>
<dbReference type="eggNOG" id="ENOG502RJK5">
    <property type="taxonomic scope" value="Eukaryota"/>
</dbReference>
<name>J3NIU3_GAET3</name>
<dbReference type="GeneID" id="20341635"/>
<protein>
    <recommendedName>
        <fullName evidence="3">Single-strand DNA deaminase toxin A-like C-terminal domain-containing protein</fullName>
    </recommendedName>
</protein>
<feature type="repeat" description="ANK" evidence="1">
    <location>
        <begin position="54"/>
        <end position="86"/>
    </location>
</feature>
<gene>
    <name evidence="5" type="primary">20341635</name>
    <name evidence="4" type="ORF">GGTG_01177</name>
</gene>